<dbReference type="Proteomes" id="UP000250321">
    <property type="component" value="Unassembled WGS sequence"/>
</dbReference>
<proteinExistence type="predicted"/>
<keyword evidence="2" id="KW-1185">Reference proteome</keyword>
<evidence type="ECO:0008006" key="3">
    <source>
        <dbReference type="Google" id="ProtNLM"/>
    </source>
</evidence>
<dbReference type="Gene3D" id="3.80.10.10">
    <property type="entry name" value="Ribonuclease Inhibitor"/>
    <property type="match status" value="1"/>
</dbReference>
<reference evidence="1 2" key="1">
    <citation type="submission" date="2018-02" db="EMBL/GenBank/DDBJ databases">
        <title>Draft genome of wild Prunus yedoensis var. nudiflora.</title>
        <authorList>
            <person name="Baek S."/>
            <person name="Kim J.-H."/>
            <person name="Choi K."/>
            <person name="Kim G.-B."/>
            <person name="Cho A."/>
            <person name="Jang H."/>
            <person name="Shin C.-H."/>
            <person name="Yu H.-J."/>
            <person name="Mun J.-H."/>
        </authorList>
    </citation>
    <scope>NUCLEOTIDE SEQUENCE [LARGE SCALE GENOMIC DNA]</scope>
    <source>
        <strain evidence="2">cv. Jeju island</strain>
        <tissue evidence="1">Leaf</tissue>
    </source>
</reference>
<dbReference type="SUPFAM" id="SSF52047">
    <property type="entry name" value="RNI-like"/>
    <property type="match status" value="1"/>
</dbReference>
<dbReference type="OrthoDB" id="2095648at2759"/>
<name>A0A314UYN0_PRUYE</name>
<dbReference type="AlphaFoldDB" id="A0A314UYN0"/>
<dbReference type="PANTHER" id="PTHR38926:SF2">
    <property type="entry name" value="F-BOX_LRR-REPEAT PROTEIN 21-RELATED"/>
    <property type="match status" value="1"/>
</dbReference>
<sequence length="159" mass="18413">MVGASCPLLKSFKFNNQWYRWPREESNDDAFAIAGGTMHDLCHLQLLGNKQTNDGLRTILDRYPHLESLDLRQCFNLKLGGKSGRIYAKRIKKLRLLDDPIDNSELVDTDSDYGSYDKDNPSAFPDVDSMFDDEEYEFSYGNDYEDYDMGDHDVYPLLF</sequence>
<accession>A0A314UYN0</accession>
<dbReference type="EMBL" id="PJQY01002807">
    <property type="protein sequence ID" value="PQM42523.1"/>
    <property type="molecule type" value="Genomic_DNA"/>
</dbReference>
<evidence type="ECO:0000313" key="2">
    <source>
        <dbReference type="Proteomes" id="UP000250321"/>
    </source>
</evidence>
<organism evidence="1 2">
    <name type="scientific">Prunus yedoensis var. nudiflora</name>
    <dbReference type="NCBI Taxonomy" id="2094558"/>
    <lineage>
        <taxon>Eukaryota</taxon>
        <taxon>Viridiplantae</taxon>
        <taxon>Streptophyta</taxon>
        <taxon>Embryophyta</taxon>
        <taxon>Tracheophyta</taxon>
        <taxon>Spermatophyta</taxon>
        <taxon>Magnoliopsida</taxon>
        <taxon>eudicotyledons</taxon>
        <taxon>Gunneridae</taxon>
        <taxon>Pentapetalae</taxon>
        <taxon>rosids</taxon>
        <taxon>fabids</taxon>
        <taxon>Rosales</taxon>
        <taxon>Rosaceae</taxon>
        <taxon>Amygdaloideae</taxon>
        <taxon>Amygdaleae</taxon>
        <taxon>Prunus</taxon>
    </lineage>
</organism>
<dbReference type="STRING" id="2094558.A0A314UYN0"/>
<dbReference type="InterPro" id="IPR032675">
    <property type="entry name" value="LRR_dom_sf"/>
</dbReference>
<protein>
    <recommendedName>
        <fullName evidence="3">F-box protein SKIP19-like</fullName>
    </recommendedName>
</protein>
<evidence type="ECO:0000313" key="1">
    <source>
        <dbReference type="EMBL" id="PQM42523.1"/>
    </source>
</evidence>
<gene>
    <name evidence="1" type="ORF">Pyn_05691</name>
</gene>
<comment type="caution">
    <text evidence="1">The sequence shown here is derived from an EMBL/GenBank/DDBJ whole genome shotgun (WGS) entry which is preliminary data.</text>
</comment>
<dbReference type="PANTHER" id="PTHR38926">
    <property type="entry name" value="F-BOX DOMAIN CONTAINING PROTEIN, EXPRESSED"/>
    <property type="match status" value="1"/>
</dbReference>